<evidence type="ECO:0000313" key="1">
    <source>
        <dbReference type="EMBL" id="CAG8765352.1"/>
    </source>
</evidence>
<dbReference type="Proteomes" id="UP000789405">
    <property type="component" value="Unassembled WGS sequence"/>
</dbReference>
<comment type="caution">
    <text evidence="1">The sequence shown here is derived from an EMBL/GenBank/DDBJ whole genome shotgun (WGS) entry which is preliminary data.</text>
</comment>
<protein>
    <submittedName>
        <fullName evidence="1">10971_t:CDS:1</fullName>
    </submittedName>
</protein>
<evidence type="ECO:0000313" key="2">
    <source>
        <dbReference type="Proteomes" id="UP000789405"/>
    </source>
</evidence>
<organism evidence="1 2">
    <name type="scientific">Dentiscutata erythropus</name>
    <dbReference type="NCBI Taxonomy" id="1348616"/>
    <lineage>
        <taxon>Eukaryota</taxon>
        <taxon>Fungi</taxon>
        <taxon>Fungi incertae sedis</taxon>
        <taxon>Mucoromycota</taxon>
        <taxon>Glomeromycotina</taxon>
        <taxon>Glomeromycetes</taxon>
        <taxon>Diversisporales</taxon>
        <taxon>Gigasporaceae</taxon>
        <taxon>Dentiscutata</taxon>
    </lineage>
</organism>
<reference evidence="1" key="1">
    <citation type="submission" date="2021-06" db="EMBL/GenBank/DDBJ databases">
        <authorList>
            <person name="Kallberg Y."/>
            <person name="Tangrot J."/>
            <person name="Rosling A."/>
        </authorList>
    </citation>
    <scope>NUCLEOTIDE SEQUENCE</scope>
    <source>
        <strain evidence="1">MA453B</strain>
    </source>
</reference>
<name>A0A9N9NVW4_9GLOM</name>
<dbReference type="AlphaFoldDB" id="A0A9N9NVW4"/>
<gene>
    <name evidence="1" type="ORF">DERYTH_LOCUS18186</name>
</gene>
<accession>A0A9N9NVW4</accession>
<dbReference type="EMBL" id="CAJVPY010018097">
    <property type="protein sequence ID" value="CAG8765352.1"/>
    <property type="molecule type" value="Genomic_DNA"/>
</dbReference>
<keyword evidence="2" id="KW-1185">Reference proteome</keyword>
<sequence>FYQQVIHNSREACQNVDNRRLLSLFGHVSHFSKAPTNVHLHHNFPSPPGGGGSATLPGNVFAIYGSSKDT</sequence>
<proteinExistence type="predicted"/>
<feature type="non-terminal residue" evidence="1">
    <location>
        <position position="70"/>
    </location>
</feature>